<protein>
    <submittedName>
        <fullName evidence="1">Putative oxidoreductase protein</fullName>
    </submittedName>
</protein>
<dbReference type="EMBL" id="BBNS01000005">
    <property type="protein sequence ID" value="GAL70466.1"/>
    <property type="molecule type" value="Genomic_DNA"/>
</dbReference>
<evidence type="ECO:0000313" key="2">
    <source>
        <dbReference type="Proteomes" id="UP000029646"/>
    </source>
</evidence>
<dbReference type="Gene3D" id="3.30.360.10">
    <property type="entry name" value="Dihydrodipicolinate Reductase, domain 2"/>
    <property type="match status" value="1"/>
</dbReference>
<comment type="caution">
    <text evidence="1">The sequence shown here is derived from an EMBL/GenBank/DDBJ whole genome shotgun (WGS) entry which is preliminary data.</text>
</comment>
<sequence length="123" mass="14085">MLLNFESNTTALWDANRYNENNFKNPRYTFGEYLVEGSKGTIRLYSDGKITIQNLGKQETEHQYIHNNIGFAGDCCYIFQHDFVSNLISGTAFETNGINYLKTLKVQEAVYKSAETRLPVTII</sequence>
<name>A0A090W0M9_9FLAO</name>
<organism evidence="1 2">
    <name type="scientific">Jejuia pallidilutea</name>
    <dbReference type="NCBI Taxonomy" id="504487"/>
    <lineage>
        <taxon>Bacteria</taxon>
        <taxon>Pseudomonadati</taxon>
        <taxon>Bacteroidota</taxon>
        <taxon>Flavobacteriia</taxon>
        <taxon>Flavobacteriales</taxon>
        <taxon>Flavobacteriaceae</taxon>
        <taxon>Jejuia</taxon>
    </lineage>
</organism>
<dbReference type="AlphaFoldDB" id="A0A090W0M9"/>
<dbReference type="Proteomes" id="UP000029646">
    <property type="component" value="Unassembled WGS sequence"/>
</dbReference>
<proteinExistence type="predicted"/>
<reference evidence="1 2" key="1">
    <citation type="journal article" date="2014" name="Genome Announc.">
        <title>Draft Genome Sequence of Marine Flavobacterium Jejuia pallidilutea Strain 11shimoA1 and Pigmentation Mutants.</title>
        <authorList>
            <person name="Takatani N."/>
            <person name="Nakanishi M."/>
            <person name="Meirelles P."/>
            <person name="Mino S."/>
            <person name="Suda W."/>
            <person name="Oshima K."/>
            <person name="Hattori M."/>
            <person name="Ohkuma M."/>
            <person name="Hosokawa M."/>
            <person name="Miyashita K."/>
            <person name="Thompson F.L."/>
            <person name="Niwa A."/>
            <person name="Sawabe T."/>
            <person name="Sawabe T."/>
        </authorList>
    </citation>
    <scope>NUCLEOTIDE SEQUENCE [LARGE SCALE GENOMIC DNA]</scope>
    <source>
        <strain evidence="2">JCM19302</strain>
    </source>
</reference>
<accession>A0A090W0M9</accession>
<evidence type="ECO:0000313" key="1">
    <source>
        <dbReference type="EMBL" id="GAL70466.1"/>
    </source>
</evidence>
<gene>
    <name evidence="1" type="ORF">JCM19302_3588</name>
</gene>